<evidence type="ECO:0000256" key="2">
    <source>
        <dbReference type="SAM" id="Phobius"/>
    </source>
</evidence>
<feature type="transmembrane region" description="Helical" evidence="2">
    <location>
        <begin position="12"/>
        <end position="32"/>
    </location>
</feature>
<sequence>MAAKEFLRNNWPAITIGATAAAIALAAIVMLINMPPRTVVMATGPEGGAYQELGKRYRAELAKEGVEVRLMPTAGSPENRALLLDQHSGVSVALIQGGTMSQEDRSKLASLGTLYYEPLWWFRRREIQVDGAANLVGKRLSIGPEGSGTRALSLEYFKILGFDQQVGEWLALPTQAAGESLLAGQIDAVSMVAAWDAPEVQQLLGDERVTLTGYRRLNALIARLPFLSKVVVPRGVRSLAKDLPPTDVTLIAVKANLIVRNDLHSALQYLLLGAAEHIHSSPSIFQRANEFPAGEAVDVPLSNEALRFYKSGQPFLHDYLPFWVAELTGKLFILLIPILGVLYPMTQYLPRLYDWAMRSKILRMYGELRLLEDEIADARRTKRDTSEMILQLNGLEEQANRVKVPIAYADMLYSLRAHIDLVREKNTPTIS</sequence>
<dbReference type="Pfam" id="PF16868">
    <property type="entry name" value="NMT1_3"/>
    <property type="match status" value="1"/>
</dbReference>
<reference evidence="3 4" key="1">
    <citation type="submission" date="2015-09" db="EMBL/GenBank/DDBJ databases">
        <title>Draft Genome Sequence of Bradyrhizobium manausense Strain BR 3351T, a Novel Symbiotic Nitrogen-Fixing Alphaproteobacterium Isolated from Brazilian Amazon Rain Forest.</title>
        <authorList>
            <person name="De Araujo J.L."/>
            <person name="Zilli J.E."/>
        </authorList>
    </citation>
    <scope>NUCLEOTIDE SEQUENCE [LARGE SCALE GENOMIC DNA]</scope>
    <source>
        <strain evidence="3 4">BR3351</strain>
    </source>
</reference>
<keyword evidence="2" id="KW-0472">Membrane</keyword>
<evidence type="ECO:0000256" key="1">
    <source>
        <dbReference type="SAM" id="Coils"/>
    </source>
</evidence>
<keyword evidence="1" id="KW-0175">Coiled coil</keyword>
<evidence type="ECO:0000313" key="3">
    <source>
        <dbReference type="EMBL" id="KRQ14667.1"/>
    </source>
</evidence>
<dbReference type="EMBL" id="LJYG01000047">
    <property type="protein sequence ID" value="KRQ14667.1"/>
    <property type="molecule type" value="Genomic_DNA"/>
</dbReference>
<dbReference type="Proteomes" id="UP000051936">
    <property type="component" value="Unassembled WGS sequence"/>
</dbReference>
<proteinExistence type="predicted"/>
<dbReference type="SUPFAM" id="SSF53850">
    <property type="entry name" value="Periplasmic binding protein-like II"/>
    <property type="match status" value="1"/>
</dbReference>
<dbReference type="STRING" id="989370.AOQ71_12325"/>
<protein>
    <recommendedName>
        <fullName evidence="5">C4-dicarboxylate ABC transporter substrate-binding protein</fullName>
    </recommendedName>
</protein>
<organism evidence="3 4">
    <name type="scientific">Bradyrhizobium manausense</name>
    <dbReference type="NCBI Taxonomy" id="989370"/>
    <lineage>
        <taxon>Bacteria</taxon>
        <taxon>Pseudomonadati</taxon>
        <taxon>Pseudomonadota</taxon>
        <taxon>Alphaproteobacteria</taxon>
        <taxon>Hyphomicrobiales</taxon>
        <taxon>Nitrobacteraceae</taxon>
        <taxon>Bradyrhizobium</taxon>
    </lineage>
</organism>
<dbReference type="Gene3D" id="3.40.190.10">
    <property type="entry name" value="Periplasmic binding protein-like II"/>
    <property type="match status" value="2"/>
</dbReference>
<dbReference type="AlphaFoldDB" id="A0A0R3DXQ4"/>
<dbReference type="RefSeq" id="WP_057746502.1">
    <property type="nucleotide sequence ID" value="NZ_LJYG01000047.1"/>
</dbReference>
<keyword evidence="2" id="KW-0812">Transmembrane</keyword>
<dbReference type="InterPro" id="IPR011852">
    <property type="entry name" value="TRAP_TAXI"/>
</dbReference>
<gene>
    <name evidence="3" type="ORF">AOQ71_12325</name>
</gene>
<dbReference type="PANTHER" id="PTHR42941:SF1">
    <property type="entry name" value="SLL1037 PROTEIN"/>
    <property type="match status" value="1"/>
</dbReference>
<dbReference type="PANTHER" id="PTHR42941">
    <property type="entry name" value="SLL1037 PROTEIN"/>
    <property type="match status" value="1"/>
</dbReference>
<feature type="coiled-coil region" evidence="1">
    <location>
        <begin position="361"/>
        <end position="388"/>
    </location>
</feature>
<keyword evidence="4" id="KW-1185">Reference proteome</keyword>
<name>A0A0R3DXQ4_9BRAD</name>
<comment type="caution">
    <text evidence="3">The sequence shown here is derived from an EMBL/GenBank/DDBJ whole genome shotgun (WGS) entry which is preliminary data.</text>
</comment>
<dbReference type="OrthoDB" id="237270at2"/>
<keyword evidence="2" id="KW-1133">Transmembrane helix</keyword>
<evidence type="ECO:0008006" key="5">
    <source>
        <dbReference type="Google" id="ProtNLM"/>
    </source>
</evidence>
<accession>A0A0R3DXQ4</accession>
<feature type="transmembrane region" description="Helical" evidence="2">
    <location>
        <begin position="320"/>
        <end position="343"/>
    </location>
</feature>
<evidence type="ECO:0000313" key="4">
    <source>
        <dbReference type="Proteomes" id="UP000051936"/>
    </source>
</evidence>